<keyword evidence="4 9" id="KW-0812">Transmembrane</keyword>
<evidence type="ECO:0000259" key="10">
    <source>
        <dbReference type="Pfam" id="PF01545"/>
    </source>
</evidence>
<reference evidence="12" key="1">
    <citation type="journal article" date="2021" name="J. Hered.">
        <title>Genome Assembly of Salicaceae Populus deltoides (Eastern Cottonwood) I-69 Based on Nanopore Sequencing and Hi-C Technologies.</title>
        <authorList>
            <person name="Bai S."/>
            <person name="Wu H."/>
            <person name="Zhang J."/>
            <person name="Pan Z."/>
            <person name="Zhao W."/>
            <person name="Li Z."/>
            <person name="Tong C."/>
        </authorList>
    </citation>
    <scope>NUCLEOTIDE SEQUENCE</scope>
    <source>
        <tissue evidence="12">Leaf</tissue>
    </source>
</reference>
<dbReference type="Pfam" id="PF16916">
    <property type="entry name" value="ZT_dimer"/>
    <property type="match status" value="1"/>
</dbReference>
<feature type="transmembrane region" description="Helical" evidence="9">
    <location>
        <begin position="104"/>
        <end position="123"/>
    </location>
</feature>
<feature type="domain" description="Cation efflux protein transmembrane" evidence="10">
    <location>
        <begin position="108"/>
        <end position="300"/>
    </location>
</feature>
<dbReference type="InterPro" id="IPR036837">
    <property type="entry name" value="Cation_efflux_CTD_sf"/>
</dbReference>
<keyword evidence="6" id="KW-0406">Ion transport</keyword>
<dbReference type="EMBL" id="JACEGQ020000008">
    <property type="protein sequence ID" value="KAH8501605.1"/>
    <property type="molecule type" value="Genomic_DNA"/>
</dbReference>
<evidence type="ECO:0000256" key="7">
    <source>
        <dbReference type="ARBA" id="ARBA00023136"/>
    </source>
</evidence>
<evidence type="ECO:0000313" key="12">
    <source>
        <dbReference type="EMBL" id="KAH8501605.1"/>
    </source>
</evidence>
<dbReference type="InterPro" id="IPR050291">
    <property type="entry name" value="CDF_Transporter"/>
</dbReference>
<dbReference type="GO" id="GO:0012505">
    <property type="term" value="C:endomembrane system"/>
    <property type="evidence" value="ECO:0007669"/>
    <property type="project" value="UniProtKB-SubCell"/>
</dbReference>
<dbReference type="InterPro" id="IPR002524">
    <property type="entry name" value="Cation_efflux"/>
</dbReference>
<dbReference type="AlphaFoldDB" id="A0A8T2Y903"/>
<comment type="subcellular location">
    <subcellularLocation>
        <location evidence="1">Endomembrane system</location>
        <topology evidence="1">Multi-pass membrane protein</topology>
    </subcellularLocation>
</comment>
<comment type="caution">
    <text evidence="12">The sequence shown here is derived from an EMBL/GenBank/DDBJ whole genome shotgun (WGS) entry which is preliminary data.</text>
</comment>
<keyword evidence="5 9" id="KW-1133">Transmembrane helix</keyword>
<dbReference type="PANTHER" id="PTHR43840:SF5">
    <property type="entry name" value="METAL TOLERANCE PROTEIN 11"/>
    <property type="match status" value="1"/>
</dbReference>
<feature type="transmembrane region" description="Helical" evidence="9">
    <location>
        <begin position="214"/>
        <end position="237"/>
    </location>
</feature>
<feature type="transmembrane region" description="Helical" evidence="9">
    <location>
        <begin position="174"/>
        <end position="192"/>
    </location>
</feature>
<dbReference type="NCBIfam" id="TIGR01297">
    <property type="entry name" value="CDF"/>
    <property type="match status" value="1"/>
</dbReference>
<keyword evidence="13" id="KW-1185">Reference proteome</keyword>
<proteinExistence type="inferred from homology"/>
<dbReference type="FunFam" id="3.30.70.1350:FF:000001">
    <property type="entry name" value="Metal tolerance protein 11"/>
    <property type="match status" value="1"/>
</dbReference>
<name>A0A8T2Y903_POPDE</name>
<protein>
    <recommendedName>
        <fullName evidence="14">Cation efflux protein cytoplasmic domain-containing protein</fullName>
    </recommendedName>
</protein>
<dbReference type="InterPro" id="IPR027469">
    <property type="entry name" value="Cation_efflux_TMD_sf"/>
</dbReference>
<dbReference type="Pfam" id="PF01545">
    <property type="entry name" value="Cation_efflux"/>
    <property type="match status" value="1"/>
</dbReference>
<evidence type="ECO:0000256" key="9">
    <source>
        <dbReference type="SAM" id="Phobius"/>
    </source>
</evidence>
<evidence type="ECO:0000256" key="2">
    <source>
        <dbReference type="ARBA" id="ARBA00008873"/>
    </source>
</evidence>
<evidence type="ECO:0008006" key="14">
    <source>
        <dbReference type="Google" id="ProtNLM"/>
    </source>
</evidence>
<evidence type="ECO:0000256" key="1">
    <source>
        <dbReference type="ARBA" id="ARBA00004127"/>
    </source>
</evidence>
<feature type="domain" description="Cation efflux protein cytoplasmic" evidence="11">
    <location>
        <begin position="319"/>
        <end position="380"/>
    </location>
</feature>
<dbReference type="InterPro" id="IPR058533">
    <property type="entry name" value="Cation_efflux_TM"/>
</dbReference>
<comment type="similarity">
    <text evidence="2">Belongs to the cation diffusion facilitator (CDF) transporter (TC 2.A.4) family. SLC30A subfamily.</text>
</comment>
<evidence type="ECO:0000256" key="5">
    <source>
        <dbReference type="ARBA" id="ARBA00022989"/>
    </source>
</evidence>
<dbReference type="PANTHER" id="PTHR43840">
    <property type="entry name" value="MITOCHONDRIAL METAL TRANSPORTER 1-RELATED"/>
    <property type="match status" value="1"/>
</dbReference>
<dbReference type="Proteomes" id="UP000807159">
    <property type="component" value="Chromosome 8"/>
</dbReference>
<accession>A0A8T2Y903</accession>
<evidence type="ECO:0000256" key="3">
    <source>
        <dbReference type="ARBA" id="ARBA00022448"/>
    </source>
</evidence>
<dbReference type="GO" id="GO:0010486">
    <property type="term" value="F:manganese:proton antiporter activity"/>
    <property type="evidence" value="ECO:0007669"/>
    <property type="project" value="TreeGrafter"/>
</dbReference>
<feature type="transmembrane region" description="Helical" evidence="9">
    <location>
        <begin position="129"/>
        <end position="153"/>
    </location>
</feature>
<dbReference type="SUPFAM" id="SSF161111">
    <property type="entry name" value="Cation efflux protein transmembrane domain-like"/>
    <property type="match status" value="1"/>
</dbReference>
<dbReference type="FunFam" id="1.20.1510.10:FF:000003">
    <property type="entry name" value="Metal tolerance protein 11"/>
    <property type="match status" value="1"/>
</dbReference>
<gene>
    <name evidence="12" type="ORF">H0E87_016408</name>
</gene>
<organism evidence="12 13">
    <name type="scientific">Populus deltoides</name>
    <name type="common">Eastern poplar</name>
    <name type="synonym">Eastern cottonwood</name>
    <dbReference type="NCBI Taxonomy" id="3696"/>
    <lineage>
        <taxon>Eukaryota</taxon>
        <taxon>Viridiplantae</taxon>
        <taxon>Streptophyta</taxon>
        <taxon>Embryophyta</taxon>
        <taxon>Tracheophyta</taxon>
        <taxon>Spermatophyta</taxon>
        <taxon>Magnoliopsida</taxon>
        <taxon>eudicotyledons</taxon>
        <taxon>Gunneridae</taxon>
        <taxon>Pentapetalae</taxon>
        <taxon>rosids</taxon>
        <taxon>fabids</taxon>
        <taxon>Malpighiales</taxon>
        <taxon>Salicaceae</taxon>
        <taxon>Saliceae</taxon>
        <taxon>Populus</taxon>
    </lineage>
</organism>
<evidence type="ECO:0000256" key="8">
    <source>
        <dbReference type="SAM" id="MobiDB-lite"/>
    </source>
</evidence>
<dbReference type="GO" id="GO:0016020">
    <property type="term" value="C:membrane"/>
    <property type="evidence" value="ECO:0007669"/>
    <property type="project" value="InterPro"/>
</dbReference>
<evidence type="ECO:0000313" key="13">
    <source>
        <dbReference type="Proteomes" id="UP000807159"/>
    </source>
</evidence>
<feature type="region of interest" description="Disordered" evidence="8">
    <location>
        <begin position="1"/>
        <end position="27"/>
    </location>
</feature>
<evidence type="ECO:0000256" key="6">
    <source>
        <dbReference type="ARBA" id="ARBA00023065"/>
    </source>
</evidence>
<evidence type="ECO:0000259" key="11">
    <source>
        <dbReference type="Pfam" id="PF16916"/>
    </source>
</evidence>
<dbReference type="InterPro" id="IPR027470">
    <property type="entry name" value="Cation_efflux_CTD"/>
</dbReference>
<dbReference type="Gene3D" id="3.30.70.1350">
    <property type="entry name" value="Cation efflux protein, cytoplasmic domain"/>
    <property type="match status" value="1"/>
</dbReference>
<keyword evidence="3" id="KW-0813">Transport</keyword>
<dbReference type="SUPFAM" id="SSF160240">
    <property type="entry name" value="Cation efflux protein cytoplasmic domain-like"/>
    <property type="match status" value="1"/>
</dbReference>
<sequence length="394" mass="44722">MVEPVNNENEEELSLLSPNNKGDGSWQLNFDGYRLSPERKEKKPPRGIHDCYGVLGPEDNIAEYYQQQVEMLEGFNEMDALAERGFIPGMSKEEKEILARSETFAIRISNFANMVLFVAKAYASIKSGSLAIIASTLDSLLDLLSGFILWFTAFSMQTPNPYQYPIGKKRMQPLGILVFASVMATLGLQIILESVRALLSDESDFDLTKDQERWIVGIMLSVTLVKLVLMIYCRSFTDEIVKAYAQDHFFDVITNTIGLVAALLANYLEDWMDPVGAIVLALYTIRTWSMTVLENVNSLVGKSATPDYLQKLTYLCWNHHKAIRHIDTVRAYTFGSHYFVEVDIVLPSSMPLQEAHDIGESLQEKLELLPEIERAFVHLDYEYTHKPEHARSRS</sequence>
<keyword evidence="7 9" id="KW-0472">Membrane</keyword>
<evidence type="ECO:0000256" key="4">
    <source>
        <dbReference type="ARBA" id="ARBA00022692"/>
    </source>
</evidence>
<dbReference type="Gene3D" id="1.20.1510.10">
    <property type="entry name" value="Cation efflux protein transmembrane domain"/>
    <property type="match status" value="1"/>
</dbReference>